<dbReference type="AlphaFoldDB" id="A0A327KJC6"/>
<evidence type="ECO:0000256" key="2">
    <source>
        <dbReference type="ARBA" id="ARBA00023231"/>
    </source>
</evidence>
<evidence type="ECO:0000313" key="3">
    <source>
        <dbReference type="EMBL" id="RAI37432.1"/>
    </source>
</evidence>
<comment type="similarity">
    <text evidence="1">Belongs to the NifZ family.</text>
</comment>
<dbReference type="EMBL" id="NPEU01000185">
    <property type="protein sequence ID" value="RAI37432.1"/>
    <property type="molecule type" value="Genomic_DNA"/>
</dbReference>
<dbReference type="Pfam" id="PF04319">
    <property type="entry name" value="NifZ"/>
    <property type="match status" value="1"/>
</dbReference>
<protein>
    <submittedName>
        <fullName evidence="3">Nitrogen fixation protein NifZ</fullName>
    </submittedName>
</protein>
<evidence type="ECO:0000256" key="1">
    <source>
        <dbReference type="ARBA" id="ARBA00008027"/>
    </source>
</evidence>
<keyword evidence="4" id="KW-1185">Reference proteome</keyword>
<dbReference type="RefSeq" id="WP_111358171.1">
    <property type="nucleotide sequence ID" value="NZ_NHSK01000097.1"/>
</dbReference>
<comment type="caution">
    <text evidence="3">The sequence shown here is derived from an EMBL/GenBank/DDBJ whole genome shotgun (WGS) entry which is preliminary data.</text>
</comment>
<reference evidence="3 4" key="1">
    <citation type="submission" date="2017-07" db="EMBL/GenBank/DDBJ databases">
        <title>Draft Genome Sequences of Select Purple Nonsulfur Bacteria.</title>
        <authorList>
            <person name="Lasarre B."/>
            <person name="Mckinlay J.B."/>
        </authorList>
    </citation>
    <scope>NUCLEOTIDE SEQUENCE [LARGE SCALE GENOMIC DNA]</scope>
    <source>
        <strain evidence="3 4">DSM 11907</strain>
    </source>
</reference>
<dbReference type="GO" id="GO:0009399">
    <property type="term" value="P:nitrogen fixation"/>
    <property type="evidence" value="ECO:0007669"/>
    <property type="project" value="InterPro"/>
</dbReference>
<evidence type="ECO:0000313" key="4">
    <source>
        <dbReference type="Proteomes" id="UP000248863"/>
    </source>
</evidence>
<dbReference type="OrthoDB" id="9801083at2"/>
<dbReference type="InterPro" id="IPR007415">
    <property type="entry name" value="Nitrogenase_MoFe_mat_NifZ"/>
</dbReference>
<accession>A0A327KJC6</accession>
<dbReference type="Proteomes" id="UP000248863">
    <property type="component" value="Unassembled WGS sequence"/>
</dbReference>
<organism evidence="3 4">
    <name type="scientific">Rhodoplanes elegans</name>
    <dbReference type="NCBI Taxonomy" id="29408"/>
    <lineage>
        <taxon>Bacteria</taxon>
        <taxon>Pseudomonadati</taxon>
        <taxon>Pseudomonadota</taxon>
        <taxon>Alphaproteobacteria</taxon>
        <taxon>Hyphomicrobiales</taxon>
        <taxon>Nitrobacteraceae</taxon>
        <taxon>Rhodoplanes</taxon>
    </lineage>
</organism>
<keyword evidence="2" id="KW-0535">Nitrogen fixation</keyword>
<gene>
    <name evidence="3" type="ORF">CH338_16160</name>
</gene>
<name>A0A327KJC6_9BRAD</name>
<proteinExistence type="inferred from homology"/>
<sequence length="122" mass="13373">MGLGREEEVEIRSAPRFMPGEKVQSTKHIKNDGTYPRREIGDILVRKGDVGYVRDIGTFLQQFYVYAVEFVDRGTIVGMRGRELVSLDRPVVPAGAADLVTSAAVTSDTDAVEPRTSETVAS</sequence>